<evidence type="ECO:0000259" key="1">
    <source>
        <dbReference type="Pfam" id="PF00364"/>
    </source>
</evidence>
<dbReference type="SUPFAM" id="SSF51230">
    <property type="entry name" value="Single hybrid motif"/>
    <property type="match status" value="1"/>
</dbReference>
<organism evidence="2">
    <name type="scientific">Schlesneria paludicola</name>
    <dbReference type="NCBI Taxonomy" id="360056"/>
    <lineage>
        <taxon>Bacteria</taxon>
        <taxon>Pseudomonadati</taxon>
        <taxon>Planctomycetota</taxon>
        <taxon>Planctomycetia</taxon>
        <taxon>Planctomycetales</taxon>
        <taxon>Planctomycetaceae</taxon>
        <taxon>Schlesneria</taxon>
    </lineage>
</organism>
<gene>
    <name evidence="2" type="ORF">ENQ76_00690</name>
</gene>
<dbReference type="EMBL" id="DSOK01000020">
    <property type="protein sequence ID" value="HEN13971.1"/>
    <property type="molecule type" value="Genomic_DNA"/>
</dbReference>
<dbReference type="InterPro" id="IPR000089">
    <property type="entry name" value="Biotin_lipoyl"/>
</dbReference>
<accession>A0A7C2NUX7</accession>
<proteinExistence type="predicted"/>
<name>A0A7C2NUX7_9PLAN</name>
<dbReference type="AlphaFoldDB" id="A0A7C2NUX7"/>
<evidence type="ECO:0000313" key="2">
    <source>
        <dbReference type="EMBL" id="HEN13971.1"/>
    </source>
</evidence>
<dbReference type="InterPro" id="IPR011053">
    <property type="entry name" value="Single_hybrid_motif"/>
</dbReference>
<reference evidence="2" key="1">
    <citation type="journal article" date="2020" name="mSystems">
        <title>Genome- and Community-Level Interaction Insights into Carbon Utilization and Element Cycling Functions of Hydrothermarchaeota in Hydrothermal Sediment.</title>
        <authorList>
            <person name="Zhou Z."/>
            <person name="Liu Y."/>
            <person name="Xu W."/>
            <person name="Pan J."/>
            <person name="Luo Z.H."/>
            <person name="Li M."/>
        </authorList>
    </citation>
    <scope>NUCLEOTIDE SEQUENCE [LARGE SCALE GENOMIC DNA]</scope>
    <source>
        <strain evidence="2">SpSt-339</strain>
    </source>
</reference>
<dbReference type="Pfam" id="PF00364">
    <property type="entry name" value="Biotin_lipoyl"/>
    <property type="match status" value="1"/>
</dbReference>
<feature type="domain" description="Lipoyl-binding" evidence="1">
    <location>
        <begin position="25"/>
        <end position="79"/>
    </location>
</feature>
<sequence length="92" mass="9875">MNGNRTVRRPIIVAPEDWGQEPVRLMHWLVDLGESVDVGDVLAEIGRPGIIGDVRATEAGHIAELSQAEGASILPGMVLGWIEPQSPSEDVP</sequence>
<comment type="caution">
    <text evidence="2">The sequence shown here is derived from an EMBL/GenBank/DDBJ whole genome shotgun (WGS) entry which is preliminary data.</text>
</comment>
<dbReference type="Gene3D" id="2.40.50.100">
    <property type="match status" value="1"/>
</dbReference>
<protein>
    <recommendedName>
        <fullName evidence="1">Lipoyl-binding domain-containing protein</fullName>
    </recommendedName>
</protein>